<organism evidence="2 3">
    <name type="scientific">Pullulanibacillus camelliae</name>
    <dbReference type="NCBI Taxonomy" id="1707096"/>
    <lineage>
        <taxon>Bacteria</taxon>
        <taxon>Bacillati</taxon>
        <taxon>Bacillota</taxon>
        <taxon>Bacilli</taxon>
        <taxon>Bacillales</taxon>
        <taxon>Sporolactobacillaceae</taxon>
        <taxon>Pullulanibacillus</taxon>
    </lineage>
</organism>
<reference evidence="2" key="1">
    <citation type="journal article" date="2014" name="Int. J. Syst. Evol. Microbiol.">
        <title>Complete genome sequence of Corynebacterium casei LMG S-19264T (=DSM 44701T), isolated from a smear-ripened cheese.</title>
        <authorList>
            <consortium name="US DOE Joint Genome Institute (JGI-PGF)"/>
            <person name="Walter F."/>
            <person name="Albersmeier A."/>
            <person name="Kalinowski J."/>
            <person name="Ruckert C."/>
        </authorList>
    </citation>
    <scope>NUCLEOTIDE SEQUENCE</scope>
    <source>
        <strain evidence="2">CGMCC 1.15371</strain>
    </source>
</reference>
<dbReference type="Pfam" id="PF22790">
    <property type="entry name" value="YkoP"/>
    <property type="match status" value="1"/>
</dbReference>
<feature type="domain" description="YkoP-like" evidence="1">
    <location>
        <begin position="15"/>
        <end position="193"/>
    </location>
</feature>
<accession>A0A8J2VJL9</accession>
<evidence type="ECO:0000259" key="1">
    <source>
        <dbReference type="Pfam" id="PF22790"/>
    </source>
</evidence>
<reference evidence="2" key="2">
    <citation type="submission" date="2020-09" db="EMBL/GenBank/DDBJ databases">
        <authorList>
            <person name="Sun Q."/>
            <person name="Zhou Y."/>
        </authorList>
    </citation>
    <scope>NUCLEOTIDE SEQUENCE</scope>
    <source>
        <strain evidence="2">CGMCC 1.15371</strain>
    </source>
</reference>
<dbReference type="Proteomes" id="UP000628775">
    <property type="component" value="Unassembled WGS sequence"/>
</dbReference>
<dbReference type="EMBL" id="BMIR01000002">
    <property type="protein sequence ID" value="GGE32280.1"/>
    <property type="molecule type" value="Genomic_DNA"/>
</dbReference>
<gene>
    <name evidence="2" type="ORF">GCM10011391_08680</name>
</gene>
<proteinExistence type="predicted"/>
<name>A0A8J2VJL9_9BACL</name>
<comment type="caution">
    <text evidence="2">The sequence shown here is derived from an EMBL/GenBank/DDBJ whole genome shotgun (WGS) entry which is preliminary data.</text>
</comment>
<dbReference type="AlphaFoldDB" id="A0A8J2VJL9"/>
<evidence type="ECO:0000313" key="2">
    <source>
        <dbReference type="EMBL" id="GGE32280.1"/>
    </source>
</evidence>
<dbReference type="InterPro" id="IPR054467">
    <property type="entry name" value="YkoP-like_dom"/>
</dbReference>
<keyword evidence="3" id="KW-1185">Reference proteome</keyword>
<sequence>MEQRNQEMPSIPLKKRLLMKMYSIWEHIYHITHRVQLEDEQDLLMFRTITYKGSPLTLSDGTVIRKGDRVLELHFNNELLLHTALQTKNTVHMITTLLHMMKATFNRMQTYIAMPKYQEAKALYGISLFHRGAKQFGFDVLDLPQGGNTAFQRFYLRMLLAIMHPGGRNRLKSHASMLAPKVLAVSIERFKQKDEDQV</sequence>
<evidence type="ECO:0000313" key="3">
    <source>
        <dbReference type="Proteomes" id="UP000628775"/>
    </source>
</evidence>
<protein>
    <recommendedName>
        <fullName evidence="1">YkoP-like domain-containing protein</fullName>
    </recommendedName>
</protein>